<dbReference type="InterPro" id="IPR013324">
    <property type="entry name" value="RNA_pol_sigma_r3/r4-like"/>
</dbReference>
<name>A0A1G7MBS2_9FLAO</name>
<protein>
    <submittedName>
        <fullName evidence="1">Uncharacterized protein</fullName>
    </submittedName>
</protein>
<dbReference type="EMBL" id="FNBD01000038">
    <property type="protein sequence ID" value="SDF58679.1"/>
    <property type="molecule type" value="Genomic_DNA"/>
</dbReference>
<keyword evidence="2" id="KW-1185">Reference proteome</keyword>
<dbReference type="SUPFAM" id="SSF88659">
    <property type="entry name" value="Sigma3 and sigma4 domains of RNA polymerase sigma factors"/>
    <property type="match status" value="1"/>
</dbReference>
<proteinExistence type="predicted"/>
<gene>
    <name evidence="1" type="ORF">SAMN04487992_1382</name>
</gene>
<dbReference type="AlphaFoldDB" id="A0A1G7MBS2"/>
<dbReference type="Proteomes" id="UP000182114">
    <property type="component" value="Unassembled WGS sequence"/>
</dbReference>
<reference evidence="2" key="1">
    <citation type="submission" date="2016-10" db="EMBL/GenBank/DDBJ databases">
        <authorList>
            <person name="Varghese N."/>
            <person name="Submissions S."/>
        </authorList>
    </citation>
    <scope>NUCLEOTIDE SEQUENCE [LARGE SCALE GENOMIC DNA]</scope>
    <source>
        <strain evidence="2">DSM 24729</strain>
    </source>
</reference>
<sequence>MNKAEIQIKNVIETVPSILLKKFELLEITNLQQISDINVEEFSKTKGIGKSVVNKLIDYQVFIDGNLTELFDIQESKIREYLIPLDYENFNPDSFVDLINEAVTDYLNLINSDFLKGIINHYYGLNNCDKYNLDELSSYYSKTSERIRQLKEQVLSNLSSFFHNGLDEKFRCICKEEISHNYRNLKSEIFAQNIISKEIFKDILIEKYGYNNRSPEIIELLIDLFSLSVCGKVETIFTSAEIIVINQAEKKNFIKTADIVLKTLKKEVSPLNEMQVIINCKRKSKTLTNLHILKAIEILPEIEMIQNGDTYFYQVKFEYLSRASDRAYRVLLENGDTMYIDNIVSEVNRRLVRSNTPKIYDRHSLTLASDNRFNSQGKTGFWGLTIWGKNSVKIELLIKNALYKLDKPSTYDEICQEILLERPKLKENSIRSLIGRDCLKVENDKWILPEWKQKYSSLAFSRRKKREVTHEPEHRIEQRLKVIEYLKQQQGKTALASVIIKSFENLDNRYTKVSFYKLFEQIEYFEKSKSGNKIIVTLKQQNNSSIAIDEFNWQSIKEKLYRDLKDYFSEPNIAPTYTFDLSESIALFNELVVYKTGVPELDGLDQRLLGNLNKFYFGSVNRVDKLNFLKQFLTCLDPLLKKILFLVDNTSYNYINSNKKGLGVVIEKLIKIDPTSERYKDSRTARKYKFGNHIQTSYFYRNSDTHSANDWTELKIANIISSCFVVYIFSCSEYYNEIKNAINAT</sequence>
<organism evidence="1 2">
    <name type="scientific">Cellulophaga baltica</name>
    <dbReference type="NCBI Taxonomy" id="76594"/>
    <lineage>
        <taxon>Bacteria</taxon>
        <taxon>Pseudomonadati</taxon>
        <taxon>Bacteroidota</taxon>
        <taxon>Flavobacteriia</taxon>
        <taxon>Flavobacteriales</taxon>
        <taxon>Flavobacteriaceae</taxon>
        <taxon>Cellulophaga</taxon>
    </lineage>
</organism>
<evidence type="ECO:0000313" key="2">
    <source>
        <dbReference type="Proteomes" id="UP000182114"/>
    </source>
</evidence>
<dbReference type="RefSeq" id="WP_074539640.1">
    <property type="nucleotide sequence ID" value="NZ_FNBD01000038.1"/>
</dbReference>
<evidence type="ECO:0000313" key="1">
    <source>
        <dbReference type="EMBL" id="SDF58679.1"/>
    </source>
</evidence>
<dbReference type="Gene3D" id="1.10.10.10">
    <property type="entry name" value="Winged helix-like DNA-binding domain superfamily/Winged helix DNA-binding domain"/>
    <property type="match status" value="1"/>
</dbReference>
<accession>A0A1G7MBS2</accession>
<dbReference type="InterPro" id="IPR036388">
    <property type="entry name" value="WH-like_DNA-bd_sf"/>
</dbReference>